<organism evidence="1">
    <name type="scientific">uncultured Caudovirales phage</name>
    <dbReference type="NCBI Taxonomy" id="2100421"/>
    <lineage>
        <taxon>Viruses</taxon>
        <taxon>Duplodnaviria</taxon>
        <taxon>Heunggongvirae</taxon>
        <taxon>Uroviricota</taxon>
        <taxon>Caudoviricetes</taxon>
        <taxon>Peduoviridae</taxon>
        <taxon>Maltschvirus</taxon>
        <taxon>Maltschvirus maltsch</taxon>
    </lineage>
</organism>
<sequence length="102" mass="10685">MSTAEQIIAEALGDKIMHTNGSGDRNRAYAAHVVAALTNAGKTIVELPEADEWGMFGPLRVLSSGFIADEADDGEYSPTVARLIGARFLAAARVAEGGEHGE</sequence>
<reference evidence="1" key="1">
    <citation type="submission" date="2017-06" db="EMBL/GenBank/DDBJ databases">
        <title>Novel phages from South African skin metaviromes.</title>
        <authorList>
            <person name="van Zyl L.J."/>
            <person name="Abrahams Y."/>
            <person name="Stander E.A."/>
            <person name="Kirby B.M."/>
            <person name="Clavaud C."/>
            <person name="Farcet C."/>
            <person name="Breton L."/>
            <person name="Trindade M.I."/>
        </authorList>
    </citation>
    <scope>NUCLEOTIDE SEQUENCE</scope>
</reference>
<accession>A0A2H4J2B9</accession>
<gene>
    <name evidence="1" type="ORF">7S3_57</name>
</gene>
<name>A0A2H4J2B9_9CAUD</name>
<protein>
    <submittedName>
        <fullName evidence="1">Uncharacterized protein</fullName>
    </submittedName>
</protein>
<dbReference type="EMBL" id="MF417887">
    <property type="protein sequence ID" value="ASN69235.1"/>
    <property type="molecule type" value="Genomic_DNA"/>
</dbReference>
<evidence type="ECO:0000313" key="1">
    <source>
        <dbReference type="EMBL" id="ASN69235.1"/>
    </source>
</evidence>
<proteinExistence type="predicted"/>